<organism evidence="2 3">
    <name type="scientific">Aequorivita viscosa</name>
    <dbReference type="NCBI Taxonomy" id="797419"/>
    <lineage>
        <taxon>Bacteria</taxon>
        <taxon>Pseudomonadati</taxon>
        <taxon>Bacteroidota</taxon>
        <taxon>Flavobacteriia</taxon>
        <taxon>Flavobacteriales</taxon>
        <taxon>Flavobacteriaceae</taxon>
        <taxon>Aequorivita</taxon>
    </lineage>
</organism>
<evidence type="ECO:0000313" key="3">
    <source>
        <dbReference type="Proteomes" id="UP000184172"/>
    </source>
</evidence>
<keyword evidence="3" id="KW-1185">Reference proteome</keyword>
<protein>
    <submittedName>
        <fullName evidence="2">Uncharacterized protein</fullName>
    </submittedName>
</protein>
<feature type="transmembrane region" description="Helical" evidence="1">
    <location>
        <begin position="12"/>
        <end position="33"/>
    </location>
</feature>
<name>A0A1M6IEA3_9FLAO</name>
<accession>A0A1M6IEA3</accession>
<reference evidence="3" key="1">
    <citation type="submission" date="2016-11" db="EMBL/GenBank/DDBJ databases">
        <authorList>
            <person name="Varghese N."/>
            <person name="Submissions S."/>
        </authorList>
    </citation>
    <scope>NUCLEOTIDE SEQUENCE [LARGE SCALE GENOMIC DNA]</scope>
    <source>
        <strain evidence="3">DSM 26349</strain>
    </source>
</reference>
<feature type="transmembrane region" description="Helical" evidence="1">
    <location>
        <begin position="39"/>
        <end position="60"/>
    </location>
</feature>
<keyword evidence="1" id="KW-0812">Transmembrane</keyword>
<keyword evidence="1" id="KW-1133">Transmembrane helix</keyword>
<proteinExistence type="predicted"/>
<feature type="transmembrane region" description="Helical" evidence="1">
    <location>
        <begin position="72"/>
        <end position="96"/>
    </location>
</feature>
<dbReference type="STRING" id="797419.SAMN05216556_10711"/>
<sequence>MYRAHWQFYKTIFPFVAAFSIIGIAFLGMYWGFVIFATFGLFIGFLGFQFFYSNQYYFYFNLGLTKWKLLRASFLINLFIGIPVFSLLIIFISFIIGDIQIT</sequence>
<dbReference type="AlphaFoldDB" id="A0A1M6IEA3"/>
<gene>
    <name evidence="2" type="ORF">SAMN04487908_11411</name>
</gene>
<dbReference type="OrthoDB" id="1454111at2"/>
<dbReference type="Proteomes" id="UP000184172">
    <property type="component" value="Unassembled WGS sequence"/>
</dbReference>
<keyword evidence="1" id="KW-0472">Membrane</keyword>
<dbReference type="RefSeq" id="WP_073218509.1">
    <property type="nucleotide sequence ID" value="NZ_FNNS01000007.1"/>
</dbReference>
<evidence type="ECO:0000256" key="1">
    <source>
        <dbReference type="SAM" id="Phobius"/>
    </source>
</evidence>
<evidence type="ECO:0000313" key="2">
    <source>
        <dbReference type="EMBL" id="SHJ32755.1"/>
    </source>
</evidence>
<dbReference type="EMBL" id="FQYV01000014">
    <property type="protein sequence ID" value="SHJ32755.1"/>
    <property type="molecule type" value="Genomic_DNA"/>
</dbReference>